<accession>A0A1T4P0A9</accession>
<keyword evidence="6 8" id="KW-0694">RNA-binding</keyword>
<dbReference type="PANTHER" id="PTHR47313">
    <property type="entry name" value="RIBOSOMAL RNA LARGE SUBUNIT METHYLTRANSFERASE K/L"/>
    <property type="match status" value="1"/>
</dbReference>
<dbReference type="PROSITE" id="PS51165">
    <property type="entry name" value="THUMP"/>
    <property type="match status" value="1"/>
</dbReference>
<keyword evidence="2 7" id="KW-0698">rRNA processing</keyword>
<dbReference type="Gene3D" id="3.40.50.150">
    <property type="entry name" value="Vaccinia Virus protein VP39"/>
    <property type="match status" value="2"/>
</dbReference>
<comment type="catalytic activity">
    <reaction evidence="7">
        <text>guanosine(2069) in 23S rRNA + S-adenosyl-L-methionine = N(2)-methylguanosine(2069) in 23S rRNA + S-adenosyl-L-homocysteine + H(+)</text>
        <dbReference type="Rhea" id="RHEA:43772"/>
        <dbReference type="Rhea" id="RHEA-COMP:10688"/>
        <dbReference type="Rhea" id="RHEA-COMP:10689"/>
        <dbReference type="ChEBI" id="CHEBI:15378"/>
        <dbReference type="ChEBI" id="CHEBI:57856"/>
        <dbReference type="ChEBI" id="CHEBI:59789"/>
        <dbReference type="ChEBI" id="CHEBI:74269"/>
        <dbReference type="ChEBI" id="CHEBI:74481"/>
        <dbReference type="EC" id="2.1.1.264"/>
    </reaction>
</comment>
<dbReference type="InterPro" id="IPR004114">
    <property type="entry name" value="THUMP_dom"/>
</dbReference>
<comment type="subcellular location">
    <subcellularLocation>
        <location evidence="7">Cytoplasm</location>
    </subcellularLocation>
</comment>
<dbReference type="RefSeq" id="WP_078757607.1">
    <property type="nucleotide sequence ID" value="NZ_FUXP01000002.1"/>
</dbReference>
<dbReference type="InterPro" id="IPR019614">
    <property type="entry name" value="SAM-dep_methyl-trfase"/>
</dbReference>
<dbReference type="NCBIfam" id="NF008748">
    <property type="entry name" value="PRK11783.1"/>
    <property type="match status" value="1"/>
</dbReference>
<keyword evidence="3 7" id="KW-0489">Methyltransferase</keyword>
<protein>
    <recommendedName>
        <fullName evidence="7">Ribosomal RNA large subunit methyltransferase K/L</fullName>
    </recommendedName>
    <domain>
        <recommendedName>
            <fullName evidence="7">23S rRNA m2G2445 methyltransferase</fullName>
            <ecNumber evidence="7">2.1.1.173</ecNumber>
        </recommendedName>
        <alternativeName>
            <fullName evidence="7">rRNA (guanine-N(2)-)-methyltransferase RlmL</fullName>
        </alternativeName>
    </domain>
    <domain>
        <recommendedName>
            <fullName evidence="7">23S rRNA m7G2069 methyltransferase</fullName>
            <ecNumber evidence="7">2.1.1.264</ecNumber>
        </recommendedName>
        <alternativeName>
            <fullName evidence="7">rRNA (guanine-N(7)-)-methyltransferase RlmK</fullName>
        </alternativeName>
    </domain>
</protein>
<dbReference type="InterPro" id="IPR017244">
    <property type="entry name" value="23SrRNA_methyltr_KL"/>
</dbReference>
<dbReference type="HAMAP" id="MF_01858">
    <property type="entry name" value="23SrRNA_methyltr_KL"/>
    <property type="match status" value="1"/>
</dbReference>
<evidence type="ECO:0000256" key="7">
    <source>
        <dbReference type="HAMAP-Rule" id="MF_01858"/>
    </source>
</evidence>
<dbReference type="EC" id="2.1.1.173" evidence="7"/>
<dbReference type="GO" id="GO:0070043">
    <property type="term" value="F:rRNA (guanine-N7-)-methyltransferase activity"/>
    <property type="evidence" value="ECO:0007669"/>
    <property type="project" value="UniProtKB-UniRule"/>
</dbReference>
<dbReference type="SMART" id="SM00981">
    <property type="entry name" value="THUMP"/>
    <property type="match status" value="1"/>
</dbReference>
<dbReference type="Pfam" id="PF01170">
    <property type="entry name" value="UPF0020"/>
    <property type="match status" value="1"/>
</dbReference>
<dbReference type="Proteomes" id="UP000190061">
    <property type="component" value="Unassembled WGS sequence"/>
</dbReference>
<evidence type="ECO:0000256" key="1">
    <source>
        <dbReference type="ARBA" id="ARBA00022490"/>
    </source>
</evidence>
<evidence type="ECO:0000313" key="11">
    <source>
        <dbReference type="Proteomes" id="UP000190061"/>
    </source>
</evidence>
<dbReference type="Gene3D" id="3.30.2130.30">
    <property type="match status" value="1"/>
</dbReference>
<name>A0A1T4P0A9_9GAMM</name>
<dbReference type="EMBL" id="FUXP01000002">
    <property type="protein sequence ID" value="SJZ84757.1"/>
    <property type="molecule type" value="Genomic_DNA"/>
</dbReference>
<reference evidence="10 11" key="1">
    <citation type="submission" date="2017-02" db="EMBL/GenBank/DDBJ databases">
        <authorList>
            <person name="Peterson S.W."/>
        </authorList>
    </citation>
    <scope>NUCLEOTIDE SEQUENCE [LARGE SCALE GENOMIC DNA]</scope>
    <source>
        <strain evidence="10 11">DSM 21749</strain>
    </source>
</reference>
<dbReference type="OrthoDB" id="9809404at2"/>
<dbReference type="SUPFAM" id="SSF53335">
    <property type="entry name" value="S-adenosyl-L-methionine-dependent methyltransferases"/>
    <property type="match status" value="2"/>
</dbReference>
<keyword evidence="4 7" id="KW-0808">Transferase</keyword>
<dbReference type="Pfam" id="PF22020">
    <property type="entry name" value="RlmL_1st"/>
    <property type="match status" value="1"/>
</dbReference>
<organism evidence="10 11">
    <name type="scientific">Lysobacter spongiicola DSM 21749</name>
    <dbReference type="NCBI Taxonomy" id="1122188"/>
    <lineage>
        <taxon>Bacteria</taxon>
        <taxon>Pseudomonadati</taxon>
        <taxon>Pseudomonadota</taxon>
        <taxon>Gammaproteobacteria</taxon>
        <taxon>Lysobacterales</taxon>
        <taxon>Lysobacteraceae</taxon>
        <taxon>Novilysobacter</taxon>
    </lineage>
</organism>
<comment type="similarity">
    <text evidence="7">Belongs to the methyltransferase superfamily. RlmKL family.</text>
</comment>
<sequence length="717" mass="78707">MKFFASCGKGLEYLLAEELVALGCTRATAAMAGANVEGSLLDAQRAVLWSRLASRILWPITEFECPDEQALYAGVAAVPWPEHLAPGDTISVDAHVSGDALTHARFAAQRVKDAVVDVMRDATGERPDVDVEHPDLRLNLVVRKGRAIISIDLGGGPLHRRGWRQQQGEAPLKENIAAAVLMRGGWPRIYAEGGGLLDPMCGSGTLLIEGALMAADVAPGLLRHGSFLPSRWKGFDVAGWEALCDDARKRELVGREALRPVFYGRDSDPHATRAARDNEVMAGLAGLIDLQVAAIEALAAGDIRLETGLVVCNPPYDVRLAADPALYRELGTALKRAVPAWRASLLCGDTELAHATGLRARKKYQVFNGAIECTLIVADPVAPPAREGAEGEPAQAALGEGAQMVANRLRKNLRKLKAWRQREGVTCFRAYDADLPEYSAAIDVYQTDEVHPRIFLHVQEYAAPADIPEPVQRRRLNELMAAAREVFGVPREQVALKTRMRGKGGSKYGRFDQRGEFITVSEGDARLRVNLFDYLDTGLFLDHRPMRLRIAAEAEDTRFLNLFGYTGAATVHAAVGRARATTTVDLSGTYLQWCADNLEANGISGARHRLVQADAMAWLEADGGEYDLVFCDPPTFSNSKRAGDFDIQAEHVRLLRAAVARLARDGVLYFSNNFRRFKLDEAAISEFAECEEISAETIPPDFARDARIHRCWKLRRR</sequence>
<evidence type="ECO:0000256" key="2">
    <source>
        <dbReference type="ARBA" id="ARBA00022552"/>
    </source>
</evidence>
<dbReference type="Pfam" id="PF10672">
    <property type="entry name" value="Methyltrans_SAM"/>
    <property type="match status" value="1"/>
</dbReference>
<keyword evidence="5 7" id="KW-0949">S-adenosyl-L-methionine</keyword>
<dbReference type="InterPro" id="IPR054170">
    <property type="entry name" value="RlmL_1st"/>
</dbReference>
<dbReference type="InterPro" id="IPR053943">
    <property type="entry name" value="RlmKL-like_Mtase_CS"/>
</dbReference>
<evidence type="ECO:0000313" key="10">
    <source>
        <dbReference type="EMBL" id="SJZ84757.1"/>
    </source>
</evidence>
<keyword evidence="1 7" id="KW-0963">Cytoplasm</keyword>
<dbReference type="GO" id="GO:0052915">
    <property type="term" value="F:23S rRNA (guanine(2445)-N(2))-methyltransferase activity"/>
    <property type="evidence" value="ECO:0007669"/>
    <property type="project" value="UniProtKB-UniRule"/>
</dbReference>
<dbReference type="PANTHER" id="PTHR47313:SF1">
    <property type="entry name" value="RIBOSOMAL RNA LARGE SUBUNIT METHYLTRANSFERASE K_L"/>
    <property type="match status" value="1"/>
</dbReference>
<dbReference type="AlphaFoldDB" id="A0A1T4P0A9"/>
<evidence type="ECO:0000256" key="6">
    <source>
        <dbReference type="ARBA" id="ARBA00022884"/>
    </source>
</evidence>
<evidence type="ECO:0000256" key="4">
    <source>
        <dbReference type="ARBA" id="ARBA00022679"/>
    </source>
</evidence>
<comment type="catalytic activity">
    <reaction evidence="7">
        <text>guanosine(2445) in 23S rRNA + S-adenosyl-L-methionine = N(2)-methylguanosine(2445) in 23S rRNA + S-adenosyl-L-homocysteine + H(+)</text>
        <dbReference type="Rhea" id="RHEA:42740"/>
        <dbReference type="Rhea" id="RHEA-COMP:10215"/>
        <dbReference type="Rhea" id="RHEA-COMP:10216"/>
        <dbReference type="ChEBI" id="CHEBI:15378"/>
        <dbReference type="ChEBI" id="CHEBI:57856"/>
        <dbReference type="ChEBI" id="CHEBI:59789"/>
        <dbReference type="ChEBI" id="CHEBI:74269"/>
        <dbReference type="ChEBI" id="CHEBI:74481"/>
        <dbReference type="EC" id="2.1.1.173"/>
    </reaction>
</comment>
<dbReference type="PIRSF" id="PIRSF037618">
    <property type="entry name" value="RNA_Mtase_bacteria_prd"/>
    <property type="match status" value="1"/>
</dbReference>
<keyword evidence="11" id="KW-1185">Reference proteome</keyword>
<evidence type="ECO:0000256" key="5">
    <source>
        <dbReference type="ARBA" id="ARBA00022691"/>
    </source>
</evidence>
<dbReference type="Pfam" id="PF02926">
    <property type="entry name" value="THUMP"/>
    <property type="match status" value="1"/>
</dbReference>
<dbReference type="PROSITE" id="PS01261">
    <property type="entry name" value="UPF0020"/>
    <property type="match status" value="1"/>
</dbReference>
<evidence type="ECO:0000256" key="8">
    <source>
        <dbReference type="PROSITE-ProRule" id="PRU00529"/>
    </source>
</evidence>
<feature type="domain" description="THUMP" evidence="9">
    <location>
        <begin position="42"/>
        <end position="153"/>
    </location>
</feature>
<evidence type="ECO:0000259" key="9">
    <source>
        <dbReference type="PROSITE" id="PS51165"/>
    </source>
</evidence>
<dbReference type="CDD" id="cd02440">
    <property type="entry name" value="AdoMet_MTases"/>
    <property type="match status" value="1"/>
</dbReference>
<dbReference type="InterPro" id="IPR029063">
    <property type="entry name" value="SAM-dependent_MTases_sf"/>
</dbReference>
<gene>
    <name evidence="7" type="primary">rlmL</name>
    <name evidence="10" type="ORF">SAMN02745674_01009</name>
</gene>
<dbReference type="InterPro" id="IPR000241">
    <property type="entry name" value="RlmKL-like_Mtase"/>
</dbReference>
<proteinExistence type="inferred from homology"/>
<dbReference type="STRING" id="1122188.SAMN02745674_01009"/>
<dbReference type="EC" id="2.1.1.264" evidence="7"/>
<evidence type="ECO:0000256" key="3">
    <source>
        <dbReference type="ARBA" id="ARBA00022603"/>
    </source>
</evidence>
<dbReference type="FunFam" id="3.30.750.80:FF:000003">
    <property type="entry name" value="Ribosomal RNA large subunit methyltransferase K/L"/>
    <property type="match status" value="1"/>
</dbReference>
<dbReference type="GO" id="GO:0005737">
    <property type="term" value="C:cytoplasm"/>
    <property type="evidence" value="ECO:0007669"/>
    <property type="project" value="UniProtKB-SubCell"/>
</dbReference>
<dbReference type="GO" id="GO:0003723">
    <property type="term" value="F:RNA binding"/>
    <property type="evidence" value="ECO:0007669"/>
    <property type="project" value="UniProtKB-UniRule"/>
</dbReference>
<dbReference type="CDD" id="cd11715">
    <property type="entry name" value="THUMP_AdoMetMT"/>
    <property type="match status" value="1"/>
</dbReference>
<comment type="function">
    <text evidence="7">Specifically methylates the guanine in position 2445 (m2G2445) and the guanine in position 2069 (m7G2069) of 23S rRNA.</text>
</comment>
<dbReference type="Gene3D" id="3.30.750.80">
    <property type="entry name" value="RNA methyltransferase domain (HRMD) like"/>
    <property type="match status" value="1"/>
</dbReference>